<evidence type="ECO:0000313" key="1">
    <source>
        <dbReference type="EMBL" id="GMN51003.1"/>
    </source>
</evidence>
<proteinExistence type="predicted"/>
<name>A0AA88AA82_FICCA</name>
<accession>A0AA88AA82</accession>
<protein>
    <submittedName>
        <fullName evidence="1">Uncharacterized protein</fullName>
    </submittedName>
</protein>
<dbReference type="EMBL" id="BTGU01000036">
    <property type="protein sequence ID" value="GMN51003.1"/>
    <property type="molecule type" value="Genomic_DNA"/>
</dbReference>
<dbReference type="Proteomes" id="UP001187192">
    <property type="component" value="Unassembled WGS sequence"/>
</dbReference>
<dbReference type="AlphaFoldDB" id="A0AA88AA82"/>
<keyword evidence="2" id="KW-1185">Reference proteome</keyword>
<reference evidence="1" key="1">
    <citation type="submission" date="2023-07" db="EMBL/GenBank/DDBJ databases">
        <title>draft genome sequence of fig (Ficus carica).</title>
        <authorList>
            <person name="Takahashi T."/>
            <person name="Nishimura K."/>
        </authorList>
    </citation>
    <scope>NUCLEOTIDE SEQUENCE</scope>
</reference>
<comment type="caution">
    <text evidence="1">The sequence shown here is derived from an EMBL/GenBank/DDBJ whole genome shotgun (WGS) entry which is preliminary data.</text>
</comment>
<organism evidence="1 2">
    <name type="scientific">Ficus carica</name>
    <name type="common">Common fig</name>
    <dbReference type="NCBI Taxonomy" id="3494"/>
    <lineage>
        <taxon>Eukaryota</taxon>
        <taxon>Viridiplantae</taxon>
        <taxon>Streptophyta</taxon>
        <taxon>Embryophyta</taxon>
        <taxon>Tracheophyta</taxon>
        <taxon>Spermatophyta</taxon>
        <taxon>Magnoliopsida</taxon>
        <taxon>eudicotyledons</taxon>
        <taxon>Gunneridae</taxon>
        <taxon>Pentapetalae</taxon>
        <taxon>rosids</taxon>
        <taxon>fabids</taxon>
        <taxon>Rosales</taxon>
        <taxon>Moraceae</taxon>
        <taxon>Ficeae</taxon>
        <taxon>Ficus</taxon>
    </lineage>
</organism>
<gene>
    <name evidence="1" type="ORF">TIFTF001_020160</name>
</gene>
<sequence>MEVRRQLHLCLFRRGHLRRSSGNVSFVAHAVGSGVVAGADDAPLPHLLARPHEASPQRRALPVHEQPRHRARVVAIVSGMATHHSRQISF</sequence>
<evidence type="ECO:0000313" key="2">
    <source>
        <dbReference type="Proteomes" id="UP001187192"/>
    </source>
</evidence>